<gene>
    <name evidence="3" type="ORF">E3N88_04151</name>
</gene>
<dbReference type="InterPro" id="IPR016197">
    <property type="entry name" value="Chromo-like_dom_sf"/>
</dbReference>
<protein>
    <recommendedName>
        <fullName evidence="2">Integrase catalytic domain-containing protein</fullName>
    </recommendedName>
</protein>
<dbReference type="PROSITE" id="PS50994">
    <property type="entry name" value="INTEGRASE"/>
    <property type="match status" value="1"/>
</dbReference>
<keyword evidence="4" id="KW-1185">Reference proteome</keyword>
<dbReference type="PANTHER" id="PTHR35046">
    <property type="entry name" value="ZINC KNUCKLE (CCHC-TYPE) FAMILY PROTEIN"/>
    <property type="match status" value="1"/>
</dbReference>
<feature type="domain" description="Integrase catalytic" evidence="2">
    <location>
        <begin position="54"/>
        <end position="170"/>
    </location>
</feature>
<reference evidence="3 4" key="1">
    <citation type="submission" date="2019-05" db="EMBL/GenBank/DDBJ databases">
        <title>Mikania micrantha, genome provides insights into the molecular mechanism of rapid growth.</title>
        <authorList>
            <person name="Liu B."/>
        </authorList>
    </citation>
    <scope>NUCLEOTIDE SEQUENCE [LARGE SCALE GENOMIC DNA]</scope>
    <source>
        <strain evidence="3">NLD-2019</strain>
        <tissue evidence="3">Leaf</tissue>
    </source>
</reference>
<dbReference type="InterPro" id="IPR036397">
    <property type="entry name" value="RNaseH_sf"/>
</dbReference>
<evidence type="ECO:0000313" key="4">
    <source>
        <dbReference type="Proteomes" id="UP000326396"/>
    </source>
</evidence>
<dbReference type="Gene3D" id="1.10.340.70">
    <property type="match status" value="1"/>
</dbReference>
<proteinExistence type="predicted"/>
<dbReference type="EMBL" id="SZYD01000002">
    <property type="protein sequence ID" value="KAD7116883.1"/>
    <property type="molecule type" value="Genomic_DNA"/>
</dbReference>
<sequence length="329" mass="37155">MTPSGGHSGFYRTYRRLAANLYWPRMTATIKRFVRECDVCHRCKASSVTPRGLLQPLPISKAIWENLSMDFIVGLPISKGFNVIFVVVDRLSKYAHFILLKHHYTARTVVDVFVREVIHHHGVPKSNVGDRDPLFLSKFWQEIFRSMGTQLSMSSAYHPELDGQTEVINRCTTLLKLCMVVNHLLSSNLFMVKAEESVARVLHGRDEALKQLKVHLSNAQSSMKVQADKKRRDIHFVVGDWEPTDVALPPELMIGDQELSPTAILAKQPVKTGSNSSEQWLIQLQGQSHEDATWEDAVCVQGQFPNTSLEDKTFLEGGSDDTNSPSQHF</sequence>
<comment type="caution">
    <text evidence="3">The sequence shown here is derived from an EMBL/GenBank/DDBJ whole genome shotgun (WGS) entry which is preliminary data.</text>
</comment>
<dbReference type="GO" id="GO:0015074">
    <property type="term" value="P:DNA integration"/>
    <property type="evidence" value="ECO:0007669"/>
    <property type="project" value="InterPro"/>
</dbReference>
<dbReference type="Pfam" id="PF17921">
    <property type="entry name" value="Integrase_H2C2"/>
    <property type="match status" value="1"/>
</dbReference>
<dbReference type="Proteomes" id="UP000326396">
    <property type="component" value="Linkage Group LG10"/>
</dbReference>
<dbReference type="Pfam" id="PF00665">
    <property type="entry name" value="rve"/>
    <property type="match status" value="1"/>
</dbReference>
<evidence type="ECO:0000313" key="3">
    <source>
        <dbReference type="EMBL" id="KAD7116883.1"/>
    </source>
</evidence>
<dbReference type="Gene3D" id="3.30.420.10">
    <property type="entry name" value="Ribonuclease H-like superfamily/Ribonuclease H"/>
    <property type="match status" value="1"/>
</dbReference>
<name>A0A5N6PUJ8_9ASTR</name>
<evidence type="ECO:0000259" key="2">
    <source>
        <dbReference type="PROSITE" id="PS50994"/>
    </source>
</evidence>
<organism evidence="3 4">
    <name type="scientific">Mikania micrantha</name>
    <name type="common">bitter vine</name>
    <dbReference type="NCBI Taxonomy" id="192012"/>
    <lineage>
        <taxon>Eukaryota</taxon>
        <taxon>Viridiplantae</taxon>
        <taxon>Streptophyta</taxon>
        <taxon>Embryophyta</taxon>
        <taxon>Tracheophyta</taxon>
        <taxon>Spermatophyta</taxon>
        <taxon>Magnoliopsida</taxon>
        <taxon>eudicotyledons</taxon>
        <taxon>Gunneridae</taxon>
        <taxon>Pentapetalae</taxon>
        <taxon>asterids</taxon>
        <taxon>campanulids</taxon>
        <taxon>Asterales</taxon>
        <taxon>Asteraceae</taxon>
        <taxon>Asteroideae</taxon>
        <taxon>Heliantheae alliance</taxon>
        <taxon>Eupatorieae</taxon>
        <taxon>Mikania</taxon>
    </lineage>
</organism>
<dbReference type="InterPro" id="IPR012337">
    <property type="entry name" value="RNaseH-like_sf"/>
</dbReference>
<feature type="compositionally biased region" description="Polar residues" evidence="1">
    <location>
        <begin position="320"/>
        <end position="329"/>
    </location>
</feature>
<dbReference type="InterPro" id="IPR041588">
    <property type="entry name" value="Integrase_H2C2"/>
</dbReference>
<dbReference type="PANTHER" id="PTHR35046:SF9">
    <property type="entry name" value="RNA-DIRECTED DNA POLYMERASE"/>
    <property type="match status" value="1"/>
</dbReference>
<dbReference type="OrthoDB" id="5554229at2759"/>
<evidence type="ECO:0000256" key="1">
    <source>
        <dbReference type="SAM" id="MobiDB-lite"/>
    </source>
</evidence>
<accession>A0A5N6PUJ8</accession>
<dbReference type="InterPro" id="IPR001584">
    <property type="entry name" value="Integrase_cat-core"/>
</dbReference>
<dbReference type="AlphaFoldDB" id="A0A5N6PUJ8"/>
<dbReference type="SUPFAM" id="SSF54160">
    <property type="entry name" value="Chromo domain-like"/>
    <property type="match status" value="1"/>
</dbReference>
<feature type="region of interest" description="Disordered" evidence="1">
    <location>
        <begin position="309"/>
        <end position="329"/>
    </location>
</feature>
<dbReference type="GO" id="GO:0003676">
    <property type="term" value="F:nucleic acid binding"/>
    <property type="evidence" value="ECO:0007669"/>
    <property type="project" value="InterPro"/>
</dbReference>
<dbReference type="SUPFAM" id="SSF53098">
    <property type="entry name" value="Ribonuclease H-like"/>
    <property type="match status" value="1"/>
</dbReference>